<organism evidence="2 3">
    <name type="scientific">Mycetocola manganoxydans</name>
    <dbReference type="NCBI Taxonomy" id="699879"/>
    <lineage>
        <taxon>Bacteria</taxon>
        <taxon>Bacillati</taxon>
        <taxon>Actinomycetota</taxon>
        <taxon>Actinomycetes</taxon>
        <taxon>Micrococcales</taxon>
        <taxon>Microbacteriaceae</taxon>
        <taxon>Mycetocola</taxon>
    </lineage>
</organism>
<keyword evidence="3" id="KW-1185">Reference proteome</keyword>
<feature type="transmembrane region" description="Helical" evidence="1">
    <location>
        <begin position="274"/>
        <end position="293"/>
    </location>
</feature>
<evidence type="ECO:0000313" key="2">
    <source>
        <dbReference type="EMBL" id="RLP73884.1"/>
    </source>
</evidence>
<feature type="transmembrane region" description="Helical" evidence="1">
    <location>
        <begin position="101"/>
        <end position="122"/>
    </location>
</feature>
<feature type="transmembrane region" description="Helical" evidence="1">
    <location>
        <begin position="299"/>
        <end position="318"/>
    </location>
</feature>
<dbReference type="InterPro" id="IPR046671">
    <property type="entry name" value="DUF6541"/>
</dbReference>
<feature type="transmembrane region" description="Helical" evidence="1">
    <location>
        <begin position="325"/>
        <end position="348"/>
    </location>
</feature>
<feature type="transmembrane region" description="Helical" evidence="1">
    <location>
        <begin position="475"/>
        <end position="495"/>
    </location>
</feature>
<feature type="transmembrane region" description="Helical" evidence="1">
    <location>
        <begin position="245"/>
        <end position="267"/>
    </location>
</feature>
<feature type="transmembrane region" description="Helical" evidence="1">
    <location>
        <begin position="442"/>
        <end position="463"/>
    </location>
</feature>
<feature type="transmembrane region" description="Helical" evidence="1">
    <location>
        <begin position="187"/>
        <end position="208"/>
    </location>
</feature>
<feature type="transmembrane region" description="Helical" evidence="1">
    <location>
        <begin position="401"/>
        <end position="422"/>
    </location>
</feature>
<dbReference type="RefSeq" id="WP_121671435.1">
    <property type="nucleotide sequence ID" value="NZ_BMXM01000002.1"/>
</dbReference>
<evidence type="ECO:0000256" key="1">
    <source>
        <dbReference type="SAM" id="Phobius"/>
    </source>
</evidence>
<comment type="caution">
    <text evidence="2">The sequence shown here is derived from an EMBL/GenBank/DDBJ whole genome shotgun (WGS) entry which is preliminary data.</text>
</comment>
<protein>
    <submittedName>
        <fullName evidence="2">Uncharacterized protein</fullName>
    </submittedName>
</protein>
<keyword evidence="1" id="KW-0472">Membrane</keyword>
<sequence length="654" mass="68653">MSWLSALPVLAVSIGFFYLPGLAVLLAAGARGFVLHAAAPAVSAALVAVLAIAFPFVALPWAVPVVMAALLAIAAGTAVVHRLLTGAWGASRRYRKPTERSWIITALAIAAVAITIQLVIVIGDPTNMSQTFDAAFHLNGVKFVLDSANASSFHLSGLILPPGASSFYPAAWHGMVSLVAASSGGDVLMAANTVNIVIAAGIWPAGVVALSRALAPGSRVAILAAGVLSAGIPGFPILPLDYGVLYPYFFALAFIPLALALGLSVLGLVPRGTLAPPVLAALTLAVTLVAMGLAQSAVVFAWAAMLVPAALAVVVRIWRGSGPRGVRWAAVLAFGIAMLVFAAAWYVIGRLGNTSPWDAHASPVYALYELISNSREGAFPAVVISVLTIVGLVSVLRNGRWWIGGMWAVSAVLFLLAASLPYGDLRNVTIGLFYKDTPRLTALLATIAVPIAVLGVSAVWRFAEKRLQPRLDQRLRAARIAPVLPFFAAVLLLAATQGNAMQYAVADARPKYAMTESSPILSIDERTILERLGEHVPEDSIVAGNPWTGASLAYVVGDRRVLNPHFNISSDPEHVTVNTRLNEAGTDPEVCAALESLGVGYVLDFGIYTRDAGGVLSFDSTTNFEGYLNLAESGAVTEIDRENDKVLYRITGCD</sequence>
<dbReference type="AlphaFoldDB" id="A0A3L7A1D4"/>
<keyword evidence="1" id="KW-1133">Transmembrane helix</keyword>
<evidence type="ECO:0000313" key="3">
    <source>
        <dbReference type="Proteomes" id="UP000270299"/>
    </source>
</evidence>
<gene>
    <name evidence="2" type="ORF">D9V29_00880</name>
</gene>
<accession>A0A3L7A1D4</accession>
<feature type="transmembrane region" description="Helical" evidence="1">
    <location>
        <begin position="377"/>
        <end position="396"/>
    </location>
</feature>
<dbReference type="EMBL" id="RCUV01000001">
    <property type="protein sequence ID" value="RLP73884.1"/>
    <property type="molecule type" value="Genomic_DNA"/>
</dbReference>
<reference evidence="2 3" key="1">
    <citation type="submission" date="2018-10" db="EMBL/GenBank/DDBJ databases">
        <authorList>
            <person name="Li J."/>
        </authorList>
    </citation>
    <scope>NUCLEOTIDE SEQUENCE [LARGE SCALE GENOMIC DNA]</scope>
    <source>
        <strain evidence="2 3">CCTCC AB209002</strain>
    </source>
</reference>
<feature type="transmembrane region" description="Helical" evidence="1">
    <location>
        <begin position="220"/>
        <end position="239"/>
    </location>
</feature>
<proteinExistence type="predicted"/>
<dbReference type="OrthoDB" id="3169698at2"/>
<feature type="transmembrane region" description="Helical" evidence="1">
    <location>
        <begin position="33"/>
        <end position="55"/>
    </location>
</feature>
<keyword evidence="1" id="KW-0812">Transmembrane</keyword>
<dbReference type="Proteomes" id="UP000270299">
    <property type="component" value="Unassembled WGS sequence"/>
</dbReference>
<feature type="transmembrane region" description="Helical" evidence="1">
    <location>
        <begin position="6"/>
        <end position="26"/>
    </location>
</feature>
<dbReference type="Pfam" id="PF20176">
    <property type="entry name" value="DUF6541"/>
    <property type="match status" value="1"/>
</dbReference>
<name>A0A3L7A1D4_9MICO</name>
<feature type="transmembrane region" description="Helical" evidence="1">
    <location>
        <begin position="61"/>
        <end position="80"/>
    </location>
</feature>